<evidence type="ECO:0000256" key="1">
    <source>
        <dbReference type="ARBA" id="ARBA00007355"/>
    </source>
</evidence>
<reference evidence="5" key="1">
    <citation type="submission" date="2017-02" db="UniProtKB">
        <authorList>
            <consortium name="WormBaseParasite"/>
        </authorList>
    </citation>
    <scope>IDENTIFICATION</scope>
</reference>
<evidence type="ECO:0000313" key="5">
    <source>
        <dbReference type="WBParaSite" id="ACOC_0000453001-mRNA-1"/>
    </source>
</evidence>
<dbReference type="OMA" id="MYWNLYF"/>
<dbReference type="GO" id="GO:0045271">
    <property type="term" value="C:respiratory chain complex I"/>
    <property type="evidence" value="ECO:0007669"/>
    <property type="project" value="InterPro"/>
</dbReference>
<dbReference type="AlphaFoldDB" id="A0A0R3PJB3"/>
<reference evidence="3 4" key="2">
    <citation type="submission" date="2018-11" db="EMBL/GenBank/DDBJ databases">
        <authorList>
            <consortium name="Pathogen Informatics"/>
        </authorList>
    </citation>
    <scope>NUCLEOTIDE SEQUENCE [LARGE SCALE GENOMIC DNA]</scope>
    <source>
        <strain evidence="3 4">Costa Rica</strain>
    </source>
</reference>
<organism evidence="5">
    <name type="scientific">Angiostrongylus costaricensis</name>
    <name type="common">Nematode worm</name>
    <dbReference type="NCBI Taxonomy" id="334426"/>
    <lineage>
        <taxon>Eukaryota</taxon>
        <taxon>Metazoa</taxon>
        <taxon>Ecdysozoa</taxon>
        <taxon>Nematoda</taxon>
        <taxon>Chromadorea</taxon>
        <taxon>Rhabditida</taxon>
        <taxon>Rhabditina</taxon>
        <taxon>Rhabditomorpha</taxon>
        <taxon>Strongyloidea</taxon>
        <taxon>Metastrongylidae</taxon>
        <taxon>Angiostrongylus</taxon>
    </lineage>
</organism>
<dbReference type="EMBL" id="UYYA01003819">
    <property type="protein sequence ID" value="VDM56116.1"/>
    <property type="molecule type" value="Genomic_DNA"/>
</dbReference>
<dbReference type="InterPro" id="IPR007763">
    <property type="entry name" value="NDUFA12"/>
</dbReference>
<feature type="region of interest" description="Disordered" evidence="2">
    <location>
        <begin position="97"/>
        <end position="139"/>
    </location>
</feature>
<evidence type="ECO:0000313" key="4">
    <source>
        <dbReference type="Proteomes" id="UP000267027"/>
    </source>
</evidence>
<proteinExistence type="inferred from homology"/>
<dbReference type="PANTHER" id="PTHR32470:SF2">
    <property type="entry name" value="NADH DEHYDROGENASE [UBIQUINONE] 1 ALPHA SUBCOMPLEX ASSEMBLY FACTOR 2"/>
    <property type="match status" value="1"/>
</dbReference>
<dbReference type="PANTHER" id="PTHR32470">
    <property type="entry name" value="ADH DEHYDROGENASE [UBIQUINONE] 1 ALPHA SUBCOMPLEX ASSEMBLY FACTOR 2"/>
    <property type="match status" value="1"/>
</dbReference>
<dbReference type="WBParaSite" id="ACOC_0000453001-mRNA-1">
    <property type="protein sequence ID" value="ACOC_0000453001-mRNA-1"/>
    <property type="gene ID" value="ACOC_0000453001"/>
</dbReference>
<protein>
    <submittedName>
        <fullName evidence="5">NADH dehydrogenase [ubiquinone] 1 alpha subcomplex subunit 12</fullName>
    </submittedName>
</protein>
<dbReference type="Pfam" id="PF05071">
    <property type="entry name" value="NDUFA12"/>
    <property type="match status" value="1"/>
</dbReference>
<dbReference type="GO" id="GO:0005739">
    <property type="term" value="C:mitochondrion"/>
    <property type="evidence" value="ECO:0007669"/>
    <property type="project" value="TreeGrafter"/>
</dbReference>
<evidence type="ECO:0000256" key="2">
    <source>
        <dbReference type="SAM" id="MobiDB-lite"/>
    </source>
</evidence>
<accession>A0A0R3PJB3</accession>
<gene>
    <name evidence="3" type="ORF">ACOC_LOCUS4531</name>
</gene>
<evidence type="ECO:0000313" key="3">
    <source>
        <dbReference type="EMBL" id="VDM56116.1"/>
    </source>
</evidence>
<keyword evidence="4" id="KW-1185">Reference proteome</keyword>
<dbReference type="STRING" id="334426.A0A0R3PJB3"/>
<comment type="similarity">
    <text evidence="1">Belongs to the complex I NDUFA12 subunit family.</text>
</comment>
<dbReference type="OrthoDB" id="10255576at2759"/>
<dbReference type="Proteomes" id="UP000267027">
    <property type="component" value="Unassembled WGS sequence"/>
</dbReference>
<name>A0A0R3PJB3_ANGCS</name>
<dbReference type="InterPro" id="IPR052618">
    <property type="entry name" value="ComplexI_NDUFA12"/>
</dbReference>
<dbReference type="GO" id="GO:0032981">
    <property type="term" value="P:mitochondrial respiratory chain complex I assembly"/>
    <property type="evidence" value="ECO:0007669"/>
    <property type="project" value="TreeGrafter"/>
</dbReference>
<sequence length="139" mass="15787">MSRPGAWAVVLSNLWKYLRKDWSAKVYIGEDAMGNRYYEIKNTRQNVTRGYDPPIGASNPQAPTVEWQSWLKGTRRFPPSEEEIALNRTRQQAQLAQNLTTEQRAPHVAATDTSRKQDIPAAFPHYEDLESAPGAKKSD</sequence>